<keyword evidence="7" id="KW-0963">Cytoplasm</keyword>
<dbReference type="GO" id="GO:0016787">
    <property type="term" value="F:hydrolase activity"/>
    <property type="evidence" value="ECO:0007669"/>
    <property type="project" value="UniProtKB-KW"/>
</dbReference>
<evidence type="ECO:0000256" key="6">
    <source>
        <dbReference type="ARBA" id="ARBA00022438"/>
    </source>
</evidence>
<evidence type="ECO:0000256" key="9">
    <source>
        <dbReference type="ARBA" id="ARBA00022801"/>
    </source>
</evidence>
<protein>
    <recommendedName>
        <fullName evidence="5">Proline iminopeptidase</fullName>
        <ecNumber evidence="4">3.4.11.5</ecNumber>
    </recommendedName>
    <alternativeName>
        <fullName evidence="10">Prolyl aminopeptidase</fullName>
    </alternativeName>
</protein>
<evidence type="ECO:0000256" key="4">
    <source>
        <dbReference type="ARBA" id="ARBA00012568"/>
    </source>
</evidence>
<evidence type="ECO:0000313" key="14">
    <source>
        <dbReference type="Proteomes" id="UP001595533"/>
    </source>
</evidence>
<dbReference type="PANTHER" id="PTHR43722">
    <property type="entry name" value="PROLINE IMINOPEPTIDASE"/>
    <property type="match status" value="1"/>
</dbReference>
<keyword evidence="6" id="KW-0031">Aminopeptidase</keyword>
<evidence type="ECO:0000259" key="11">
    <source>
        <dbReference type="Pfam" id="PF00561"/>
    </source>
</evidence>
<dbReference type="Pfam" id="PF00561">
    <property type="entry name" value="Abhydrolase_1"/>
    <property type="match status" value="1"/>
</dbReference>
<dbReference type="PANTHER" id="PTHR43722:SF1">
    <property type="entry name" value="PROLINE IMINOPEPTIDASE"/>
    <property type="match status" value="1"/>
</dbReference>
<comment type="similarity">
    <text evidence="3">Belongs to the peptidase S33 family.</text>
</comment>
<evidence type="ECO:0000256" key="10">
    <source>
        <dbReference type="ARBA" id="ARBA00029605"/>
    </source>
</evidence>
<dbReference type="PRINTS" id="PR00793">
    <property type="entry name" value="PROAMNOPTASE"/>
</dbReference>
<gene>
    <name evidence="13" type="ORF">ACFODZ_11675</name>
</gene>
<dbReference type="InterPro" id="IPR013595">
    <property type="entry name" value="Pept_S33_TAP-like_C"/>
</dbReference>
<evidence type="ECO:0000256" key="5">
    <source>
        <dbReference type="ARBA" id="ARBA00021843"/>
    </source>
</evidence>
<evidence type="ECO:0000256" key="2">
    <source>
        <dbReference type="ARBA" id="ARBA00004496"/>
    </source>
</evidence>
<dbReference type="InterPro" id="IPR005944">
    <property type="entry name" value="Pro_iminopeptidase"/>
</dbReference>
<dbReference type="SUPFAM" id="SSF53474">
    <property type="entry name" value="alpha/beta-Hydrolases"/>
    <property type="match status" value="1"/>
</dbReference>
<dbReference type="Pfam" id="PF08386">
    <property type="entry name" value="Abhydrolase_4"/>
    <property type="match status" value="1"/>
</dbReference>
<dbReference type="RefSeq" id="WP_077411858.1">
    <property type="nucleotide sequence ID" value="NZ_JBHRTS010000006.1"/>
</dbReference>
<sequence length="477" mass="52555">MKKSLCLAFAWLSVGHASDLELKPCFIGADGSSVSTAAHCGTLTVPENRDQPERTIDLNLAVIKSTSTEKLNDPLLLLAGGPGQGAVDTFAGLVNIFKALLPHRDLVMVDQRGTGQSNPLRCEVSPEDLETLSDLNSDAWKAWTKDCHDSLDADTRYYTTSEAIRDLEAVRLALGVQQWNLYGGSYGTRKALTYMNMFPESVRSVVLDSVVAQEEALGTSHEANLRQTLTRVFRLCDADEACNEAFGDAEQQMWKFLDGLKETPITLRLQNSDTGRYETVTMTRDYAVLALRMFSYSPETMGLIPLMVSLANNGQPETMAHQSLMVMNSLNQGLNNALEMSVTCAEDVPFMPKETNQTNSLFGDNLFELMHARCELWDSIVVDDSFKAPVESDIPTLLLSGEYDPVTPPEFADQAMETLSNAQHLVAKGQGHIVGTRGCMPGVVTDFIKDPEAELDSSCMKNFRDFSFFINMNGPKE</sequence>
<keyword evidence="9 13" id="KW-0378">Hydrolase</keyword>
<keyword evidence="14" id="KW-1185">Reference proteome</keyword>
<dbReference type="InterPro" id="IPR029058">
    <property type="entry name" value="AB_hydrolase_fold"/>
</dbReference>
<feature type="domain" description="AB hydrolase-1" evidence="11">
    <location>
        <begin position="74"/>
        <end position="213"/>
    </location>
</feature>
<comment type="catalytic activity">
    <reaction evidence="1">
        <text>Release of N-terminal proline from a peptide.</text>
        <dbReference type="EC" id="3.4.11.5"/>
    </reaction>
</comment>
<evidence type="ECO:0000259" key="12">
    <source>
        <dbReference type="Pfam" id="PF08386"/>
    </source>
</evidence>
<dbReference type="EMBL" id="JBHRTS010000006">
    <property type="protein sequence ID" value="MFC3194899.1"/>
    <property type="molecule type" value="Genomic_DNA"/>
</dbReference>
<dbReference type="EC" id="3.4.11.5" evidence="4"/>
<proteinExistence type="inferred from homology"/>
<keyword evidence="8" id="KW-0645">Protease</keyword>
<name>A0ABV7J9V2_9GAMM</name>
<dbReference type="Gene3D" id="3.40.50.1820">
    <property type="entry name" value="alpha/beta hydrolase"/>
    <property type="match status" value="1"/>
</dbReference>
<evidence type="ECO:0000256" key="3">
    <source>
        <dbReference type="ARBA" id="ARBA00010088"/>
    </source>
</evidence>
<accession>A0ABV7J9V2</accession>
<feature type="domain" description="Peptidase S33 tripeptidyl aminopeptidase-like C-terminal" evidence="12">
    <location>
        <begin position="362"/>
        <end position="459"/>
    </location>
</feature>
<reference evidence="14" key="1">
    <citation type="journal article" date="2019" name="Int. J. Syst. Evol. Microbiol.">
        <title>The Global Catalogue of Microorganisms (GCM) 10K type strain sequencing project: providing services to taxonomists for standard genome sequencing and annotation.</title>
        <authorList>
            <consortium name="The Broad Institute Genomics Platform"/>
            <consortium name="The Broad Institute Genome Sequencing Center for Infectious Disease"/>
            <person name="Wu L."/>
            <person name="Ma J."/>
        </authorList>
    </citation>
    <scope>NUCLEOTIDE SEQUENCE [LARGE SCALE GENOMIC DNA]</scope>
    <source>
        <strain evidence="14">KCTC 42953</strain>
    </source>
</reference>
<evidence type="ECO:0000256" key="8">
    <source>
        <dbReference type="ARBA" id="ARBA00022670"/>
    </source>
</evidence>
<dbReference type="InterPro" id="IPR002410">
    <property type="entry name" value="Peptidase_S33"/>
</dbReference>
<evidence type="ECO:0000256" key="7">
    <source>
        <dbReference type="ARBA" id="ARBA00022490"/>
    </source>
</evidence>
<evidence type="ECO:0000313" key="13">
    <source>
        <dbReference type="EMBL" id="MFC3194899.1"/>
    </source>
</evidence>
<organism evidence="13 14">
    <name type="scientific">Marinicella sediminis</name>
    <dbReference type="NCBI Taxonomy" id="1792834"/>
    <lineage>
        <taxon>Bacteria</taxon>
        <taxon>Pseudomonadati</taxon>
        <taxon>Pseudomonadota</taxon>
        <taxon>Gammaproteobacteria</taxon>
        <taxon>Lysobacterales</taxon>
        <taxon>Marinicellaceae</taxon>
        <taxon>Marinicella</taxon>
    </lineage>
</organism>
<evidence type="ECO:0000256" key="1">
    <source>
        <dbReference type="ARBA" id="ARBA00001585"/>
    </source>
</evidence>
<comment type="caution">
    <text evidence="13">The sequence shown here is derived from an EMBL/GenBank/DDBJ whole genome shotgun (WGS) entry which is preliminary data.</text>
</comment>
<dbReference type="InterPro" id="IPR000073">
    <property type="entry name" value="AB_hydrolase_1"/>
</dbReference>
<dbReference type="Proteomes" id="UP001595533">
    <property type="component" value="Unassembled WGS sequence"/>
</dbReference>
<comment type="subcellular location">
    <subcellularLocation>
        <location evidence="2">Cytoplasm</location>
    </subcellularLocation>
</comment>